<dbReference type="RefSeq" id="WP_317845418.1">
    <property type="nucleotide sequence ID" value="NZ_CP126170.1"/>
</dbReference>
<dbReference type="InterPro" id="IPR035901">
    <property type="entry name" value="GIY-YIG_endonuc_sf"/>
</dbReference>
<name>A0ABZ0JTD1_9XANT</name>
<dbReference type="Proteomes" id="UP001302020">
    <property type="component" value="Chromosome"/>
</dbReference>
<evidence type="ECO:0000313" key="2">
    <source>
        <dbReference type="EMBL" id="WOS43088.1"/>
    </source>
</evidence>
<dbReference type="CDD" id="cd10446">
    <property type="entry name" value="GIY-YIG_unchar_1"/>
    <property type="match status" value="1"/>
</dbReference>
<protein>
    <submittedName>
        <fullName evidence="2">GIY-YIG nuclease family protein</fullName>
    </submittedName>
</protein>
<evidence type="ECO:0000256" key="1">
    <source>
        <dbReference type="SAM" id="MobiDB-lite"/>
    </source>
</evidence>
<feature type="region of interest" description="Disordered" evidence="1">
    <location>
        <begin position="1"/>
        <end position="25"/>
    </location>
</feature>
<reference evidence="2 3" key="1">
    <citation type="submission" date="2023-05" db="EMBL/GenBank/DDBJ databases">
        <title>Xanthomonas rydalmerenesis sp. nov., a novel Xanthomonas species isolated from Fragaria x ananassa.</title>
        <authorList>
            <person name="McKnight D.J.E."/>
            <person name="Wong-Bajracharya J."/>
            <person name="Okoh E.B."/>
            <person name="Snijders F."/>
            <person name="Lidbetter F."/>
            <person name="Webster J."/>
            <person name="Djordjevic S.P."/>
            <person name="Bogema D.R."/>
            <person name="Chapman T.A."/>
        </authorList>
    </citation>
    <scope>NUCLEOTIDE SEQUENCE [LARGE SCALE GENOMIC DNA]</scope>
    <source>
        <strain evidence="2 3">DAR34883</strain>
    </source>
</reference>
<gene>
    <name evidence="2" type="ORF">QN243_11790</name>
</gene>
<organism evidence="2 3">
    <name type="scientific">Xanthomonas rydalmerensis</name>
    <dbReference type="NCBI Taxonomy" id="3046274"/>
    <lineage>
        <taxon>Bacteria</taxon>
        <taxon>Pseudomonadati</taxon>
        <taxon>Pseudomonadota</taxon>
        <taxon>Gammaproteobacteria</taxon>
        <taxon>Lysobacterales</taxon>
        <taxon>Lysobacteraceae</taxon>
        <taxon>Xanthomonas</taxon>
    </lineage>
</organism>
<proteinExistence type="predicted"/>
<dbReference type="Gene3D" id="3.40.1440.10">
    <property type="entry name" value="GIY-YIG endonuclease"/>
    <property type="match status" value="1"/>
</dbReference>
<sequence length="317" mass="36205">MPAVTKDATKGLGRPSIPTHSGHWFRGGSQWENGGRHYRQGLRVLLFDLIKLHEPSFETSKAKIHLARHNQISHPINEWLAGDFDNWQRTQTRRNFKLDLVVSLIQVPKTYRWMFAGLFRSHGYEEWKNEVNKLHYVYNLERIPSTEALEGRLFLTGKYTGQQSYPGADSLIGDMEVYELLPEKLGIGAFPGFKKVDIDKGTLDLLMRTNNSAWRTALSSVKGIYLITDTKTGKLYVGKADGEEGIWGRWGHYASTGHGGNRALVQELGLKASDRQNDLKFSLLEIADIQTGDQEIDEREIHWKNILMSRAYGYNRN</sequence>
<accession>A0ABZ0JTD1</accession>
<dbReference type="SUPFAM" id="SSF82771">
    <property type="entry name" value="GIY-YIG endonuclease"/>
    <property type="match status" value="1"/>
</dbReference>
<keyword evidence="3" id="KW-1185">Reference proteome</keyword>
<evidence type="ECO:0000313" key="3">
    <source>
        <dbReference type="Proteomes" id="UP001302020"/>
    </source>
</evidence>
<dbReference type="EMBL" id="CP126172">
    <property type="protein sequence ID" value="WOS43088.1"/>
    <property type="molecule type" value="Genomic_DNA"/>
</dbReference>